<dbReference type="AlphaFoldDB" id="A0A8T0JW69"/>
<evidence type="ECO:0000313" key="2">
    <source>
        <dbReference type="EMBL" id="KAG2383861.1"/>
    </source>
</evidence>
<feature type="chain" id="PRO_5035866226" description="Hydrophobic seed protein domain-containing protein" evidence="1">
    <location>
        <begin position="28"/>
        <end position="101"/>
    </location>
</feature>
<proteinExistence type="predicted"/>
<dbReference type="EMBL" id="JABFOF010000008">
    <property type="protein sequence ID" value="KAG2383861.1"/>
    <property type="molecule type" value="Genomic_DNA"/>
</dbReference>
<evidence type="ECO:0008006" key="4">
    <source>
        <dbReference type="Google" id="ProtNLM"/>
    </source>
</evidence>
<reference evidence="2 3" key="1">
    <citation type="submission" date="2020-05" db="EMBL/GenBank/DDBJ databases">
        <title>Vigna angularis (adzuki bean) Var. LongXiaoDou No. 4 denovo assembly.</title>
        <authorList>
            <person name="Xiang H."/>
        </authorList>
    </citation>
    <scope>NUCLEOTIDE SEQUENCE [LARGE SCALE GENOMIC DNA]</scope>
    <source>
        <tissue evidence="2">Leaf</tissue>
    </source>
</reference>
<evidence type="ECO:0000256" key="1">
    <source>
        <dbReference type="SAM" id="SignalP"/>
    </source>
</evidence>
<gene>
    <name evidence="2" type="ORF">HKW66_Vig0257070</name>
</gene>
<feature type="signal peptide" evidence="1">
    <location>
        <begin position="1"/>
        <end position="27"/>
    </location>
</feature>
<keyword evidence="1" id="KW-0732">Signal</keyword>
<accession>A0A8T0JW69</accession>
<comment type="caution">
    <text evidence="2">The sequence shown here is derived from an EMBL/GenBank/DDBJ whole genome shotgun (WGS) entry which is preliminary data.</text>
</comment>
<sequence length="101" mass="11207">MMDSISKMMRILCWLLILASELRRSESSDQFLPHSVAVKIANMLTLKQLTLHCRDKNHDLGCTSKIIVLPLHAPMCGPSDDLYVGVVIVLVVVLSCVAEMV</sequence>
<organism evidence="2 3">
    <name type="scientific">Phaseolus angularis</name>
    <name type="common">Azuki bean</name>
    <name type="synonym">Vigna angularis</name>
    <dbReference type="NCBI Taxonomy" id="3914"/>
    <lineage>
        <taxon>Eukaryota</taxon>
        <taxon>Viridiplantae</taxon>
        <taxon>Streptophyta</taxon>
        <taxon>Embryophyta</taxon>
        <taxon>Tracheophyta</taxon>
        <taxon>Spermatophyta</taxon>
        <taxon>Magnoliopsida</taxon>
        <taxon>eudicotyledons</taxon>
        <taxon>Gunneridae</taxon>
        <taxon>Pentapetalae</taxon>
        <taxon>rosids</taxon>
        <taxon>fabids</taxon>
        <taxon>Fabales</taxon>
        <taxon>Fabaceae</taxon>
        <taxon>Papilionoideae</taxon>
        <taxon>50 kb inversion clade</taxon>
        <taxon>NPAAA clade</taxon>
        <taxon>indigoferoid/millettioid clade</taxon>
        <taxon>Phaseoleae</taxon>
        <taxon>Vigna</taxon>
    </lineage>
</organism>
<name>A0A8T0JW69_PHAAN</name>
<evidence type="ECO:0000313" key="3">
    <source>
        <dbReference type="Proteomes" id="UP000743370"/>
    </source>
</evidence>
<dbReference type="Proteomes" id="UP000743370">
    <property type="component" value="Unassembled WGS sequence"/>
</dbReference>
<protein>
    <recommendedName>
        <fullName evidence="4">Hydrophobic seed protein domain-containing protein</fullName>
    </recommendedName>
</protein>